<dbReference type="EMBL" id="CADILG010000031">
    <property type="protein sequence ID" value="CAB3893532.1"/>
    <property type="molecule type" value="Genomic_DNA"/>
</dbReference>
<keyword evidence="2" id="KW-1185">Reference proteome</keyword>
<dbReference type="AlphaFoldDB" id="A0A6S7E3M5"/>
<gene>
    <name evidence="1" type="ORF">LMG26858_03855</name>
</gene>
<organism evidence="1 2">
    <name type="scientific">Achromobacter anxifer</name>
    <dbReference type="NCBI Taxonomy" id="1287737"/>
    <lineage>
        <taxon>Bacteria</taxon>
        <taxon>Pseudomonadati</taxon>
        <taxon>Pseudomonadota</taxon>
        <taxon>Betaproteobacteria</taxon>
        <taxon>Burkholderiales</taxon>
        <taxon>Alcaligenaceae</taxon>
        <taxon>Achromobacter</taxon>
    </lineage>
</organism>
<dbReference type="AntiFam" id="ANF00178">
    <property type="entry name" value="Shadow ORF (opposite dhbF)"/>
</dbReference>
<evidence type="ECO:0000313" key="1">
    <source>
        <dbReference type="EMBL" id="CAB3893532.1"/>
    </source>
</evidence>
<protein>
    <submittedName>
        <fullName evidence="1">Uncharacterized protein</fullName>
    </submittedName>
</protein>
<reference evidence="1 2" key="1">
    <citation type="submission" date="2020-04" db="EMBL/GenBank/DDBJ databases">
        <authorList>
            <person name="De Canck E."/>
        </authorList>
    </citation>
    <scope>NUCLEOTIDE SEQUENCE [LARGE SCALE GENOMIC DNA]</scope>
    <source>
        <strain evidence="1 2">LMG 26858</strain>
    </source>
</reference>
<evidence type="ECO:0000313" key="2">
    <source>
        <dbReference type="Proteomes" id="UP000494117"/>
    </source>
</evidence>
<name>A0A6S7E3M5_9BURK</name>
<accession>A0A6S7E3M5</accession>
<proteinExistence type="predicted"/>
<dbReference type="Proteomes" id="UP000494117">
    <property type="component" value="Unassembled WGS sequence"/>
</dbReference>
<sequence length="296" mass="32765">MLAQRRHQARGQQRMAAQIAEEIADQPQRLAGKQWTQGFEQRDFARRDGLVVLAAGLGHGIQFARLERLAVDLARGQPRHFGHQLEARRNHVGGQVRAQRGAHRMRIQPRLALRLQEGHQLLDARQVAQHHGRRAHARLAIERGFDLAELDAKAPHLHLVVAAAQAMDLPMLVDARQVAAAVHAGIVIARGPRIGQELFGRQFRPAQIAARHAGTGDAQLAHLPLRQHRAVLAAHQHAVIGQRLAYGHRLAGQQFGQARRYRRLGRPVGVEQAAAGRGPARHQEVRTDLAAQVHDA</sequence>